<dbReference type="CDD" id="cd03225">
    <property type="entry name" value="ABC_cobalt_CbiO_domain1"/>
    <property type="match status" value="1"/>
</dbReference>
<keyword evidence="8" id="KW-1278">Translocase</keyword>
<comment type="function">
    <text evidence="10">Probably part of an ABC transporter complex. Responsible for energy coupling to the transport system.</text>
</comment>
<dbReference type="InterPro" id="IPR050095">
    <property type="entry name" value="ECF_ABC_transporter_ATP-bd"/>
</dbReference>
<keyword evidence="13" id="KW-1185">Reference proteome</keyword>
<sequence>MVQVKGLSLTYPGQEKSLERIDFQLAAGECLLLAGESGCGKSSILRSLNGLARHYDRASLSGDISLAGQSVKGMEVYQIAEWIASVFQNPKTHFFNVDTTLELVFYLENKGIARQQIQDRLEEMLALFPIRHLLDRDIFCLSGGEKQVLSLAAAYISGTPIIVLDEPSSNLDDRYTGVLANMLQTLKARGVTLIIAEHRLHYLMPVVDRVCLIEDGRLVETYYAEAFIGLSEEDRQARGLRSPVDTPLKRLQRPQLTGDLTVKKLQRQFKGTGTGFAIQGLGLDRACVYGIIGHNGAGKSTFLRILLGLEGGRGDIVYFKGKRVSKRQRLALASLVMQDVNHQLFTETVDKEVSLGLKNIDRVEQGRILDRLGLARLADRHPMSLSGGEKQRVAIASALLSDRPIIAFDEPTSGMDWHHMVDLCHLIKAVAQQGKIVLVISHDKEFLNRTADRLINMEDYAL</sequence>
<evidence type="ECO:0000256" key="2">
    <source>
        <dbReference type="ARBA" id="ARBA00005417"/>
    </source>
</evidence>
<accession>A0ABW9GZ49</accession>
<dbReference type="SMART" id="SM00382">
    <property type="entry name" value="AAA"/>
    <property type="match status" value="2"/>
</dbReference>
<keyword evidence="3" id="KW-0813">Transport</keyword>
<reference evidence="12 13" key="1">
    <citation type="journal article" date="2016" name="Int. J. Syst. Evol. Microbiol.">
        <title>Peptococcus simiae sp. nov., isolated from rhesus macaque faeces and emended description of the genus Peptococcus.</title>
        <authorList>
            <person name="Shkoporov A.N."/>
            <person name="Efimov B.A."/>
            <person name="Kondova I."/>
            <person name="Ouwerling B."/>
            <person name="Chaplin A.V."/>
            <person name="Shcherbakova V.A."/>
            <person name="Langermans J.A.M."/>
        </authorList>
    </citation>
    <scope>NUCLEOTIDE SEQUENCE [LARGE SCALE GENOMIC DNA]</scope>
    <source>
        <strain evidence="12 13">M108</strain>
    </source>
</reference>
<dbReference type="PANTHER" id="PTHR43553">
    <property type="entry name" value="HEAVY METAL TRANSPORTER"/>
    <property type="match status" value="1"/>
</dbReference>
<evidence type="ECO:0000256" key="10">
    <source>
        <dbReference type="ARBA" id="ARBA00025157"/>
    </source>
</evidence>
<protein>
    <submittedName>
        <fullName evidence="12">ABC transporter ATP-binding protein</fullName>
    </submittedName>
</protein>
<evidence type="ECO:0000256" key="4">
    <source>
        <dbReference type="ARBA" id="ARBA00022475"/>
    </source>
</evidence>
<dbReference type="InterPro" id="IPR027417">
    <property type="entry name" value="P-loop_NTPase"/>
</dbReference>
<keyword evidence="5" id="KW-0677">Repeat</keyword>
<evidence type="ECO:0000256" key="8">
    <source>
        <dbReference type="ARBA" id="ARBA00022967"/>
    </source>
</evidence>
<comment type="similarity">
    <text evidence="2">Belongs to the ABC transporter superfamily.</text>
</comment>
<evidence type="ECO:0000313" key="12">
    <source>
        <dbReference type="EMBL" id="MFM9413863.1"/>
    </source>
</evidence>
<keyword evidence="7 12" id="KW-0067">ATP-binding</keyword>
<feature type="domain" description="ABC transporter" evidence="11">
    <location>
        <begin position="2"/>
        <end position="240"/>
    </location>
</feature>
<name>A0ABW9GZ49_9FIRM</name>
<dbReference type="PROSITE" id="PS00211">
    <property type="entry name" value="ABC_TRANSPORTER_1"/>
    <property type="match status" value="2"/>
</dbReference>
<evidence type="ECO:0000256" key="5">
    <source>
        <dbReference type="ARBA" id="ARBA00022737"/>
    </source>
</evidence>
<dbReference type="InterPro" id="IPR003593">
    <property type="entry name" value="AAA+_ATPase"/>
</dbReference>
<feature type="domain" description="ABC transporter" evidence="11">
    <location>
        <begin position="260"/>
        <end position="462"/>
    </location>
</feature>
<dbReference type="PANTHER" id="PTHR43553:SF23">
    <property type="entry name" value="ABC TRANSPORTER ATP-BINDING COMPONENT"/>
    <property type="match status" value="1"/>
</dbReference>
<evidence type="ECO:0000256" key="9">
    <source>
        <dbReference type="ARBA" id="ARBA00023136"/>
    </source>
</evidence>
<evidence type="ECO:0000256" key="7">
    <source>
        <dbReference type="ARBA" id="ARBA00022840"/>
    </source>
</evidence>
<dbReference type="InterPro" id="IPR003439">
    <property type="entry name" value="ABC_transporter-like_ATP-bd"/>
</dbReference>
<dbReference type="Pfam" id="PF00005">
    <property type="entry name" value="ABC_tran"/>
    <property type="match status" value="2"/>
</dbReference>
<keyword evidence="9" id="KW-0472">Membrane</keyword>
<dbReference type="PROSITE" id="PS50893">
    <property type="entry name" value="ABC_TRANSPORTER_2"/>
    <property type="match status" value="2"/>
</dbReference>
<organism evidence="12 13">
    <name type="scientific">Peptococcus simiae</name>
    <dbReference type="NCBI Taxonomy" id="1643805"/>
    <lineage>
        <taxon>Bacteria</taxon>
        <taxon>Bacillati</taxon>
        <taxon>Bacillota</taxon>
        <taxon>Clostridia</taxon>
        <taxon>Eubacteriales</taxon>
        <taxon>Peptococcaceae</taxon>
        <taxon>Peptococcus</taxon>
    </lineage>
</organism>
<dbReference type="SUPFAM" id="SSF52540">
    <property type="entry name" value="P-loop containing nucleoside triphosphate hydrolases"/>
    <property type="match status" value="2"/>
</dbReference>
<dbReference type="EMBL" id="JBJUVG010000007">
    <property type="protein sequence ID" value="MFM9413863.1"/>
    <property type="molecule type" value="Genomic_DNA"/>
</dbReference>
<dbReference type="RefSeq" id="WP_408977477.1">
    <property type="nucleotide sequence ID" value="NZ_JBJUVG010000007.1"/>
</dbReference>
<dbReference type="Gene3D" id="3.40.50.300">
    <property type="entry name" value="P-loop containing nucleotide triphosphate hydrolases"/>
    <property type="match status" value="2"/>
</dbReference>
<keyword evidence="4" id="KW-1003">Cell membrane</keyword>
<comment type="subcellular location">
    <subcellularLocation>
        <location evidence="1">Cell membrane</location>
        <topology evidence="1">Peripheral membrane protein</topology>
    </subcellularLocation>
</comment>
<dbReference type="Proteomes" id="UP001631949">
    <property type="component" value="Unassembled WGS sequence"/>
</dbReference>
<dbReference type="InterPro" id="IPR015856">
    <property type="entry name" value="ABC_transpr_CbiO/EcfA_su"/>
</dbReference>
<dbReference type="InterPro" id="IPR017871">
    <property type="entry name" value="ABC_transporter-like_CS"/>
</dbReference>
<comment type="caution">
    <text evidence="12">The sequence shown here is derived from an EMBL/GenBank/DDBJ whole genome shotgun (WGS) entry which is preliminary data.</text>
</comment>
<evidence type="ECO:0000259" key="11">
    <source>
        <dbReference type="PROSITE" id="PS50893"/>
    </source>
</evidence>
<evidence type="ECO:0000313" key="13">
    <source>
        <dbReference type="Proteomes" id="UP001631949"/>
    </source>
</evidence>
<gene>
    <name evidence="12" type="ORF">ACKQTC_05750</name>
</gene>
<proteinExistence type="inferred from homology"/>
<keyword evidence="6" id="KW-0547">Nucleotide-binding</keyword>
<dbReference type="GO" id="GO:0005524">
    <property type="term" value="F:ATP binding"/>
    <property type="evidence" value="ECO:0007669"/>
    <property type="project" value="UniProtKB-KW"/>
</dbReference>
<evidence type="ECO:0000256" key="1">
    <source>
        <dbReference type="ARBA" id="ARBA00004202"/>
    </source>
</evidence>
<evidence type="ECO:0000256" key="3">
    <source>
        <dbReference type="ARBA" id="ARBA00022448"/>
    </source>
</evidence>
<evidence type="ECO:0000256" key="6">
    <source>
        <dbReference type="ARBA" id="ARBA00022741"/>
    </source>
</evidence>